<dbReference type="GO" id="GO:0008320">
    <property type="term" value="F:protein transmembrane transporter activity"/>
    <property type="evidence" value="ECO:0007669"/>
    <property type="project" value="InterPro"/>
</dbReference>
<evidence type="ECO:0000256" key="2">
    <source>
        <dbReference type="ARBA" id="ARBA00022452"/>
    </source>
</evidence>
<organism evidence="4 5">
    <name type="scientific">Pieris macdunnoughi</name>
    <dbReference type="NCBI Taxonomy" id="345717"/>
    <lineage>
        <taxon>Eukaryota</taxon>
        <taxon>Metazoa</taxon>
        <taxon>Ecdysozoa</taxon>
        <taxon>Arthropoda</taxon>
        <taxon>Hexapoda</taxon>
        <taxon>Insecta</taxon>
        <taxon>Pterygota</taxon>
        <taxon>Neoptera</taxon>
        <taxon>Endopterygota</taxon>
        <taxon>Lepidoptera</taxon>
        <taxon>Glossata</taxon>
        <taxon>Ditrysia</taxon>
        <taxon>Papilionoidea</taxon>
        <taxon>Pieridae</taxon>
        <taxon>Pierinae</taxon>
        <taxon>Pieris</taxon>
    </lineage>
</organism>
<reference evidence="4" key="1">
    <citation type="submission" date="2021-02" db="EMBL/GenBank/DDBJ databases">
        <authorList>
            <person name="Steward A R."/>
        </authorList>
    </citation>
    <scope>NUCLEOTIDE SEQUENCE</scope>
</reference>
<evidence type="ECO:0000256" key="3">
    <source>
        <dbReference type="ARBA" id="ARBA00022787"/>
    </source>
</evidence>
<accession>A0A821WQF8</accession>
<dbReference type="OrthoDB" id="7456548at2759"/>
<dbReference type="InterPro" id="IPR023614">
    <property type="entry name" value="Porin_dom_sf"/>
</dbReference>
<dbReference type="AlphaFoldDB" id="A0A821WQF8"/>
<keyword evidence="2" id="KW-0472">Membrane</keyword>
<dbReference type="InterPro" id="IPR037930">
    <property type="entry name" value="Tom40"/>
</dbReference>
<protein>
    <submittedName>
        <fullName evidence="4">Uncharacterized protein</fullName>
    </submittedName>
</protein>
<dbReference type="PANTHER" id="PTHR10802">
    <property type="entry name" value="MITOCHONDRIAL IMPORT RECEPTOR SUBUNIT TOM40"/>
    <property type="match status" value="1"/>
</dbReference>
<dbReference type="EMBL" id="CAJOBZ010000062">
    <property type="protein sequence ID" value="CAF4928706.1"/>
    <property type="molecule type" value="Genomic_DNA"/>
</dbReference>
<keyword evidence="5" id="KW-1185">Reference proteome</keyword>
<keyword evidence="3" id="KW-1000">Mitochondrion outer membrane</keyword>
<sequence>MDIHESQLKEDWRKLITNLQKFLPKKKDIFVLKPRVTMTRLSDVHSEAKNVFPQCFAGTKLVIYKDVMNKVKLVQNYSFGKSKASHSCYSRLIHKEMETKTSEEGLVVDLAGSATATYRETLEDNLEIRMTTKIRDLVSSEVEAVLEKETDRFIGSVSFNMKDVDVNTSKYVIQCMYKALPGLSFGSEFGHKPLSLDQPWLSFSLRYDKPSFTVSSTYSMVGFQTCFYKQFAQKLRIATIVNKNHGGQTTLSVALNKICENGTELKMFVNSQLYSGFTVEKDVFFQDVDTETRVVRLLASTLIDGRNRVRFGFGIHLDF</sequence>
<proteinExistence type="predicted"/>
<keyword evidence="2" id="KW-0812">Transmembrane</keyword>
<dbReference type="GO" id="GO:0030150">
    <property type="term" value="P:protein import into mitochondrial matrix"/>
    <property type="evidence" value="ECO:0007669"/>
    <property type="project" value="InterPro"/>
</dbReference>
<evidence type="ECO:0000313" key="5">
    <source>
        <dbReference type="Proteomes" id="UP000663880"/>
    </source>
</evidence>
<dbReference type="GO" id="GO:0005741">
    <property type="term" value="C:mitochondrial outer membrane"/>
    <property type="evidence" value="ECO:0007669"/>
    <property type="project" value="UniProtKB-SubCell"/>
</dbReference>
<dbReference type="Gene3D" id="2.40.160.10">
    <property type="entry name" value="Porin"/>
    <property type="match status" value="1"/>
</dbReference>
<name>A0A821WQF8_9NEOP</name>
<keyword evidence="3" id="KW-0496">Mitochondrion</keyword>
<comment type="subcellular location">
    <subcellularLocation>
        <location evidence="1">Mitochondrion outer membrane</location>
    </subcellularLocation>
</comment>
<gene>
    <name evidence="4" type="ORF">PMACD_LOCUS13666</name>
</gene>
<keyword evidence="2" id="KW-1134">Transmembrane beta strand</keyword>
<dbReference type="Proteomes" id="UP000663880">
    <property type="component" value="Unassembled WGS sequence"/>
</dbReference>
<comment type="caution">
    <text evidence="4">The sequence shown here is derived from an EMBL/GenBank/DDBJ whole genome shotgun (WGS) entry which is preliminary data.</text>
</comment>
<evidence type="ECO:0000256" key="1">
    <source>
        <dbReference type="ARBA" id="ARBA00004294"/>
    </source>
</evidence>
<evidence type="ECO:0000313" key="4">
    <source>
        <dbReference type="EMBL" id="CAF4928706.1"/>
    </source>
</evidence>